<dbReference type="SUPFAM" id="SSF53474">
    <property type="entry name" value="alpha/beta-Hydrolases"/>
    <property type="match status" value="1"/>
</dbReference>
<dbReference type="RefSeq" id="WP_147850731.1">
    <property type="nucleotide sequence ID" value="NZ_VDUZ01000044.1"/>
</dbReference>
<comment type="caution">
    <text evidence="2">The sequence shown here is derived from an EMBL/GenBank/DDBJ whole genome shotgun (WGS) entry which is preliminary data.</text>
</comment>
<keyword evidence="3" id="KW-1185">Reference proteome</keyword>
<accession>A0A5C8PC46</accession>
<dbReference type="InterPro" id="IPR029058">
    <property type="entry name" value="AB_hydrolase_fold"/>
</dbReference>
<sequence length="250" mass="27417">MSFYRGMTCENVTINGDKGTPITAYVAKPSGPGAFPGVVLVHHLPGWSEFYIETTRRFAHHGYLAICANLYEREGGQANPDDVAAKVRAGGGIADAQMVGDTEAAVKWMRAQSNHNGKVGLFGSCSGGRHAFIYACQRQDVDACAELWGGRVVMGQEELNAKTPVAPIEMTKDLCCPLLGLFGNDDRAPSPEQVNQHEAELKKHGKAHEFYRYDGAGHGIFYWHRPLYRPEQAMDGWGKVFAFFGKHLAT</sequence>
<evidence type="ECO:0000259" key="1">
    <source>
        <dbReference type="Pfam" id="PF01738"/>
    </source>
</evidence>
<keyword evidence="2" id="KW-0378">Hydrolase</keyword>
<dbReference type="GO" id="GO:0016787">
    <property type="term" value="F:hydrolase activity"/>
    <property type="evidence" value="ECO:0007669"/>
    <property type="project" value="UniProtKB-KW"/>
</dbReference>
<dbReference type="EMBL" id="VDUZ01000044">
    <property type="protein sequence ID" value="TXL71373.1"/>
    <property type="molecule type" value="Genomic_DNA"/>
</dbReference>
<evidence type="ECO:0000313" key="3">
    <source>
        <dbReference type="Proteomes" id="UP000321638"/>
    </source>
</evidence>
<dbReference type="Proteomes" id="UP000321638">
    <property type="component" value="Unassembled WGS sequence"/>
</dbReference>
<dbReference type="Pfam" id="PF01738">
    <property type="entry name" value="DLH"/>
    <property type="match status" value="1"/>
</dbReference>
<gene>
    <name evidence="2" type="ORF">FHP25_30240</name>
</gene>
<name>A0A5C8PC46_9HYPH</name>
<organism evidence="2 3">
    <name type="scientific">Vineibacter terrae</name>
    <dbReference type="NCBI Taxonomy" id="2586908"/>
    <lineage>
        <taxon>Bacteria</taxon>
        <taxon>Pseudomonadati</taxon>
        <taxon>Pseudomonadota</taxon>
        <taxon>Alphaproteobacteria</taxon>
        <taxon>Hyphomicrobiales</taxon>
        <taxon>Vineibacter</taxon>
    </lineage>
</organism>
<proteinExistence type="predicted"/>
<evidence type="ECO:0000313" key="2">
    <source>
        <dbReference type="EMBL" id="TXL71373.1"/>
    </source>
</evidence>
<dbReference type="Gene3D" id="3.40.50.1820">
    <property type="entry name" value="alpha/beta hydrolase"/>
    <property type="match status" value="1"/>
</dbReference>
<dbReference type="PANTHER" id="PTHR46623">
    <property type="entry name" value="CARBOXYMETHYLENEBUTENOLIDASE-RELATED"/>
    <property type="match status" value="1"/>
</dbReference>
<dbReference type="OrthoDB" id="9771666at2"/>
<protein>
    <submittedName>
        <fullName evidence="2">Dienelactone hydrolase family protein</fullName>
    </submittedName>
</protein>
<feature type="domain" description="Dienelactone hydrolase" evidence="1">
    <location>
        <begin position="22"/>
        <end position="247"/>
    </location>
</feature>
<dbReference type="InterPro" id="IPR002925">
    <property type="entry name" value="Dienelactn_hydro"/>
</dbReference>
<dbReference type="AlphaFoldDB" id="A0A5C8PC46"/>
<dbReference type="InterPro" id="IPR051049">
    <property type="entry name" value="Dienelactone_hydrolase-like"/>
</dbReference>
<dbReference type="PANTHER" id="PTHR46623:SF6">
    <property type="entry name" value="ALPHA_BETA-HYDROLASES SUPERFAMILY PROTEIN"/>
    <property type="match status" value="1"/>
</dbReference>
<reference evidence="2 3" key="1">
    <citation type="submission" date="2019-06" db="EMBL/GenBank/DDBJ databases">
        <title>New taxonomy in bacterial strain CC-CFT640, isolated from vineyard.</title>
        <authorList>
            <person name="Lin S.-Y."/>
            <person name="Tsai C.-F."/>
            <person name="Young C.-C."/>
        </authorList>
    </citation>
    <scope>NUCLEOTIDE SEQUENCE [LARGE SCALE GENOMIC DNA]</scope>
    <source>
        <strain evidence="2 3">CC-CFT640</strain>
    </source>
</reference>